<comment type="caution">
    <text evidence="1">The sequence shown here is derived from an EMBL/GenBank/DDBJ whole genome shotgun (WGS) entry which is preliminary data.</text>
</comment>
<dbReference type="EMBL" id="JAMZEB010000002">
    <property type="protein sequence ID" value="MCP2364190.1"/>
    <property type="molecule type" value="Genomic_DNA"/>
</dbReference>
<keyword evidence="2" id="KW-1185">Reference proteome</keyword>
<sequence>MKSLDELLAIAQGLRTDIANEAVGNAEVAERLVVVSDGTASVLHSKGLETYEGGGVIAFVNDSGIPFVEQADQLIDQAASLKPQAVLLGGSALTGRPGKGFRRILAVQMFCVRPEIRTAWISEVTDDKRLISSVGPWRESKAGPRIWVEEILSRAG</sequence>
<name>A0A9X2GUM1_9ACTN</name>
<evidence type="ECO:0000313" key="1">
    <source>
        <dbReference type="EMBL" id="MCP2364190.1"/>
    </source>
</evidence>
<dbReference type="RefSeq" id="WP_253756412.1">
    <property type="nucleotide sequence ID" value="NZ_BAABKA010000012.1"/>
</dbReference>
<reference evidence="1" key="1">
    <citation type="submission" date="2022-06" db="EMBL/GenBank/DDBJ databases">
        <title>Sequencing the genomes of 1000 actinobacteria strains.</title>
        <authorList>
            <person name="Klenk H.-P."/>
        </authorList>
    </citation>
    <scope>NUCLEOTIDE SEQUENCE</scope>
    <source>
        <strain evidence="1">DSM 46694</strain>
    </source>
</reference>
<accession>A0A9X2GUM1</accession>
<gene>
    <name evidence="1" type="ORF">HD597_011210</name>
</gene>
<evidence type="ECO:0000313" key="2">
    <source>
        <dbReference type="Proteomes" id="UP001139648"/>
    </source>
</evidence>
<protein>
    <submittedName>
        <fullName evidence="1">Uncharacterized protein</fullName>
    </submittedName>
</protein>
<organism evidence="1 2">
    <name type="scientific">Nonomuraea thailandensis</name>
    <dbReference type="NCBI Taxonomy" id="1188745"/>
    <lineage>
        <taxon>Bacteria</taxon>
        <taxon>Bacillati</taxon>
        <taxon>Actinomycetota</taxon>
        <taxon>Actinomycetes</taxon>
        <taxon>Streptosporangiales</taxon>
        <taxon>Streptosporangiaceae</taxon>
        <taxon>Nonomuraea</taxon>
    </lineage>
</organism>
<dbReference type="AlphaFoldDB" id="A0A9X2GUM1"/>
<proteinExistence type="predicted"/>
<dbReference type="Proteomes" id="UP001139648">
    <property type="component" value="Unassembled WGS sequence"/>
</dbReference>